<feature type="compositionally biased region" description="Polar residues" evidence="2">
    <location>
        <begin position="84"/>
        <end position="101"/>
    </location>
</feature>
<feature type="region of interest" description="Disordered" evidence="2">
    <location>
        <begin position="43"/>
        <end position="107"/>
    </location>
</feature>
<dbReference type="GO" id="GO:0000981">
    <property type="term" value="F:DNA-binding transcription factor activity, RNA polymerase II-specific"/>
    <property type="evidence" value="ECO:0007669"/>
    <property type="project" value="InterPro"/>
</dbReference>
<reference evidence="3 4" key="2">
    <citation type="journal article" date="2012" name="PLoS Pathog.">
        <title>Diverse lifestyles and strategies of plant pathogenesis encoded in the genomes of eighteen Dothideomycetes fungi.</title>
        <authorList>
            <person name="Ohm R.A."/>
            <person name="Feau N."/>
            <person name="Henrissat B."/>
            <person name="Schoch C.L."/>
            <person name="Horwitz B.A."/>
            <person name="Barry K.W."/>
            <person name="Condon B.J."/>
            <person name="Copeland A.C."/>
            <person name="Dhillon B."/>
            <person name="Glaser F."/>
            <person name="Hesse C.N."/>
            <person name="Kosti I."/>
            <person name="LaButti K."/>
            <person name="Lindquist E.A."/>
            <person name="Lucas S."/>
            <person name="Salamov A.A."/>
            <person name="Bradshaw R.E."/>
            <person name="Ciuffetti L."/>
            <person name="Hamelin R.C."/>
            <person name="Kema G.H.J."/>
            <person name="Lawrence C."/>
            <person name="Scott J.A."/>
            <person name="Spatafora J.W."/>
            <person name="Turgeon B.G."/>
            <person name="de Wit P.J.G.M."/>
            <person name="Zhong S."/>
            <person name="Goodwin S.B."/>
            <person name="Grigoriev I.V."/>
        </authorList>
    </citation>
    <scope>NUCLEOTIDE SEQUENCE [LARGE SCALE GENOMIC DNA]</scope>
    <source>
        <strain evidence="4">NZE10 / CBS 128990</strain>
    </source>
</reference>
<evidence type="ECO:0000313" key="4">
    <source>
        <dbReference type="Proteomes" id="UP000016933"/>
    </source>
</evidence>
<dbReference type="eggNOG" id="ENOG502S1X9">
    <property type="taxonomic scope" value="Eukaryota"/>
</dbReference>
<dbReference type="CDD" id="cd00067">
    <property type="entry name" value="GAL4"/>
    <property type="match status" value="1"/>
</dbReference>
<organism evidence="3 4">
    <name type="scientific">Dothistroma septosporum (strain NZE10 / CBS 128990)</name>
    <name type="common">Red band needle blight fungus</name>
    <name type="synonym">Mycosphaerella pini</name>
    <dbReference type="NCBI Taxonomy" id="675120"/>
    <lineage>
        <taxon>Eukaryota</taxon>
        <taxon>Fungi</taxon>
        <taxon>Dikarya</taxon>
        <taxon>Ascomycota</taxon>
        <taxon>Pezizomycotina</taxon>
        <taxon>Dothideomycetes</taxon>
        <taxon>Dothideomycetidae</taxon>
        <taxon>Mycosphaerellales</taxon>
        <taxon>Mycosphaerellaceae</taxon>
        <taxon>Dothistroma</taxon>
    </lineage>
</organism>
<keyword evidence="1" id="KW-0539">Nucleus</keyword>
<dbReference type="SUPFAM" id="SSF57701">
    <property type="entry name" value="Zn2/Cys6 DNA-binding domain"/>
    <property type="match status" value="1"/>
</dbReference>
<dbReference type="InterPro" id="IPR050797">
    <property type="entry name" value="Carb_Metab_Trans_Reg"/>
</dbReference>
<protein>
    <recommendedName>
        <fullName evidence="5">Transcription factor domain-containing protein</fullName>
    </recommendedName>
</protein>
<dbReference type="EMBL" id="KB446536">
    <property type="protein sequence ID" value="EME47130.1"/>
    <property type="molecule type" value="Genomic_DNA"/>
</dbReference>
<dbReference type="HOGENOM" id="CLU_1274915_0_0_1"/>
<proteinExistence type="predicted"/>
<name>N1PXK7_DOTSN</name>
<gene>
    <name evidence="3" type="ORF">DOTSEDRAFT_20938</name>
</gene>
<feature type="compositionally biased region" description="Acidic residues" evidence="2">
    <location>
        <begin position="47"/>
        <end position="57"/>
    </location>
</feature>
<dbReference type="CDD" id="cd12148">
    <property type="entry name" value="fungal_TF_MHR"/>
    <property type="match status" value="1"/>
</dbReference>
<dbReference type="OrthoDB" id="10031947at2759"/>
<feature type="compositionally biased region" description="Low complexity" evidence="2">
    <location>
        <begin position="65"/>
        <end position="78"/>
    </location>
</feature>
<dbReference type="Proteomes" id="UP000016933">
    <property type="component" value="Unassembled WGS sequence"/>
</dbReference>
<dbReference type="GO" id="GO:0008270">
    <property type="term" value="F:zinc ion binding"/>
    <property type="evidence" value="ECO:0007669"/>
    <property type="project" value="InterPro"/>
</dbReference>
<accession>N1PXK7</accession>
<evidence type="ECO:0000256" key="1">
    <source>
        <dbReference type="ARBA" id="ARBA00023242"/>
    </source>
</evidence>
<sequence>MVVELTFVNQYGDSAPKRRRLAKACESCRARKKRCIHFAEANNKGDEDQDNDDEIPDDTSPLANGISHSRSGSSGVRRFISDMNPATTFLQRNNPNSTSGETRIGPNEDIGIWVDKREWDALLRQKNEASEEASSAAQLNNYKPHPTVLAPLIDIYFRKIHPIFPILNEEKIRNGHARVTTPEPLAHAICLVAAKDPEATPHLRLSESAVPLAPREF</sequence>
<dbReference type="InterPro" id="IPR036864">
    <property type="entry name" value="Zn2-C6_fun-type_DNA-bd_sf"/>
</dbReference>
<feature type="non-terminal residue" evidence="3">
    <location>
        <position position="217"/>
    </location>
</feature>
<evidence type="ECO:0008006" key="5">
    <source>
        <dbReference type="Google" id="ProtNLM"/>
    </source>
</evidence>
<reference evidence="4" key="1">
    <citation type="journal article" date="2012" name="PLoS Genet.">
        <title>The genomes of the fungal plant pathogens Cladosporium fulvum and Dothistroma septosporum reveal adaptation to different hosts and lifestyles but also signatures of common ancestry.</title>
        <authorList>
            <person name="de Wit P.J.G.M."/>
            <person name="van der Burgt A."/>
            <person name="Oekmen B."/>
            <person name="Stergiopoulos I."/>
            <person name="Abd-Elsalam K.A."/>
            <person name="Aerts A.L."/>
            <person name="Bahkali A.H."/>
            <person name="Beenen H.G."/>
            <person name="Chettri P."/>
            <person name="Cox M.P."/>
            <person name="Datema E."/>
            <person name="de Vries R.P."/>
            <person name="Dhillon B."/>
            <person name="Ganley A.R."/>
            <person name="Griffiths S.A."/>
            <person name="Guo Y."/>
            <person name="Hamelin R.C."/>
            <person name="Henrissat B."/>
            <person name="Kabir M.S."/>
            <person name="Jashni M.K."/>
            <person name="Kema G."/>
            <person name="Klaubauf S."/>
            <person name="Lapidus A."/>
            <person name="Levasseur A."/>
            <person name="Lindquist E."/>
            <person name="Mehrabi R."/>
            <person name="Ohm R.A."/>
            <person name="Owen T.J."/>
            <person name="Salamov A."/>
            <person name="Schwelm A."/>
            <person name="Schijlen E."/>
            <person name="Sun H."/>
            <person name="van den Burg H.A."/>
            <person name="van Ham R.C.H.J."/>
            <person name="Zhang S."/>
            <person name="Goodwin S.B."/>
            <person name="Grigoriev I.V."/>
            <person name="Collemare J."/>
            <person name="Bradshaw R.E."/>
        </authorList>
    </citation>
    <scope>NUCLEOTIDE SEQUENCE [LARGE SCALE GENOMIC DNA]</scope>
    <source>
        <strain evidence="4">NZE10 / CBS 128990</strain>
    </source>
</reference>
<dbReference type="AlphaFoldDB" id="N1PXK7"/>
<dbReference type="InterPro" id="IPR001138">
    <property type="entry name" value="Zn2Cys6_DnaBD"/>
</dbReference>
<dbReference type="STRING" id="675120.N1PXK7"/>
<evidence type="ECO:0000313" key="3">
    <source>
        <dbReference type="EMBL" id="EME47130.1"/>
    </source>
</evidence>
<dbReference type="PANTHER" id="PTHR31668">
    <property type="entry name" value="GLUCOSE TRANSPORT TRANSCRIPTION REGULATOR RGT1-RELATED-RELATED"/>
    <property type="match status" value="1"/>
</dbReference>
<evidence type="ECO:0000256" key="2">
    <source>
        <dbReference type="SAM" id="MobiDB-lite"/>
    </source>
</evidence>
<keyword evidence="4" id="KW-1185">Reference proteome</keyword>